<dbReference type="Proteomes" id="UP000184001">
    <property type="component" value="Unassembled WGS sequence"/>
</dbReference>
<dbReference type="EMBL" id="FQZR01000004">
    <property type="protein sequence ID" value="SHJ28510.1"/>
    <property type="molecule type" value="Genomic_DNA"/>
</dbReference>
<evidence type="ECO:0000256" key="1">
    <source>
        <dbReference type="ARBA" id="ARBA00022490"/>
    </source>
</evidence>
<keyword evidence="1 3" id="KW-0963">Cytoplasm</keyword>
<dbReference type="HAMAP" id="MF_00187">
    <property type="entry name" value="FdhD"/>
    <property type="match status" value="1"/>
</dbReference>
<comment type="subcellular location">
    <subcellularLocation>
        <location evidence="3">Cytoplasm</location>
    </subcellularLocation>
</comment>
<keyword evidence="7" id="KW-1185">Reference proteome</keyword>
<dbReference type="InterPro" id="IPR003786">
    <property type="entry name" value="FdhD"/>
</dbReference>
<comment type="caution">
    <text evidence="5">The sequence shown here is derived from an EMBL/GenBank/DDBJ whole genome shotgun (WGS) entry which is preliminary data.</text>
</comment>
<evidence type="ECO:0000313" key="7">
    <source>
        <dbReference type="Proteomes" id="UP001568358"/>
    </source>
</evidence>
<reference evidence="4 7" key="2">
    <citation type="submission" date="2024-07" db="EMBL/GenBank/DDBJ databases">
        <title>Active virus-host system and metabolic interactions in a Lokiarchaeon culture.</title>
        <authorList>
            <person name="Ponce Toledo R.I."/>
            <person name="Rodrigues Oliveira T."/>
            <person name="Schleper C."/>
        </authorList>
    </citation>
    <scope>NUCLEOTIDE SEQUENCE [LARGE SCALE GENOMIC DNA]</scope>
    <source>
        <strain evidence="4 7">B35</strain>
    </source>
</reference>
<comment type="function">
    <text evidence="3">Required for formate dehydrogenase (FDH) activity. Acts as a sulfur carrier protein that transfers sulfur from IscS to the molybdenum cofactor prior to its insertion into FDH.</text>
</comment>
<dbReference type="PANTHER" id="PTHR30592">
    <property type="entry name" value="FORMATE DEHYDROGENASE"/>
    <property type="match status" value="1"/>
</dbReference>
<dbReference type="PANTHER" id="PTHR30592:SF1">
    <property type="entry name" value="SULFUR CARRIER PROTEIN FDHD"/>
    <property type="match status" value="1"/>
</dbReference>
<evidence type="ECO:0000256" key="2">
    <source>
        <dbReference type="ARBA" id="ARBA00023150"/>
    </source>
</evidence>
<dbReference type="Gene3D" id="3.10.20.10">
    <property type="match status" value="1"/>
</dbReference>
<organism evidence="5 6">
    <name type="scientific">Halodesulfovibrio aestuarii</name>
    <dbReference type="NCBI Taxonomy" id="126333"/>
    <lineage>
        <taxon>Bacteria</taxon>
        <taxon>Pseudomonadati</taxon>
        <taxon>Thermodesulfobacteriota</taxon>
        <taxon>Desulfovibrionia</taxon>
        <taxon>Desulfovibrionales</taxon>
        <taxon>Desulfovibrionaceae</taxon>
        <taxon>Halodesulfovibrio</taxon>
    </lineage>
</organism>
<dbReference type="AlphaFoldDB" id="A0A8G2CAB0"/>
<dbReference type="SUPFAM" id="SSF53927">
    <property type="entry name" value="Cytidine deaminase-like"/>
    <property type="match status" value="1"/>
</dbReference>
<feature type="binding site" evidence="3">
    <location>
        <begin position="260"/>
        <end position="265"/>
    </location>
    <ligand>
        <name>Mo-bis(molybdopterin guanine dinucleotide)</name>
        <dbReference type="ChEBI" id="CHEBI:60539"/>
    </ligand>
</feature>
<dbReference type="GO" id="GO:0005737">
    <property type="term" value="C:cytoplasm"/>
    <property type="evidence" value="ECO:0007669"/>
    <property type="project" value="UniProtKB-SubCell"/>
</dbReference>
<dbReference type="RefSeq" id="WP_020000136.1">
    <property type="nucleotide sequence ID" value="NZ_CP192219.1"/>
</dbReference>
<dbReference type="NCBIfam" id="TIGR00129">
    <property type="entry name" value="fdhD_narQ"/>
    <property type="match status" value="1"/>
</dbReference>
<evidence type="ECO:0000313" key="4">
    <source>
        <dbReference type="EMBL" id="MEZ6854249.1"/>
    </source>
</evidence>
<keyword evidence="2 3" id="KW-0501">Molybdenum cofactor biosynthesis</keyword>
<dbReference type="GO" id="GO:0097163">
    <property type="term" value="F:sulfur carrier activity"/>
    <property type="evidence" value="ECO:0007669"/>
    <property type="project" value="UniProtKB-UniRule"/>
</dbReference>
<reference evidence="5 6" key="1">
    <citation type="submission" date="2016-11" db="EMBL/GenBank/DDBJ databases">
        <authorList>
            <person name="Varghese N."/>
            <person name="Submissions S."/>
        </authorList>
    </citation>
    <scope>NUCLEOTIDE SEQUENCE [LARGE SCALE GENOMIC DNA]</scope>
    <source>
        <strain evidence="5 6">DSM 17919</strain>
    </source>
</reference>
<dbReference type="EMBL" id="JBFSOO010000009">
    <property type="protein sequence ID" value="MEZ6854249.1"/>
    <property type="molecule type" value="Genomic_DNA"/>
</dbReference>
<dbReference type="PIRSF" id="PIRSF015626">
    <property type="entry name" value="FdhD"/>
    <property type="match status" value="1"/>
</dbReference>
<sequence>MSKQSSAAATASCPVVQQMLTRTILRYREQKAHPSDDQILVEFPLAITLNAIPIATLECTPGNEVALALGFCITEQFISSTERVQLQHHKSSPKEAEVALLIEGGKERIYQILQHKGVRVSSSCYGSGTHGIPARFPEVGNDFVLTPEQVHSLQKESEACQALFSNTGATHFCALYNKNLSLIAYSEDVGRHNALDKSIGQTMQSGHIDDIRLILLSSRVSHEMLRKSSAVKAQVIAGFSAVTSSAIHLAEQNNRTLLGFVRNGRMNIYSHSKRLGFSAPNPQVQTEPPTINYLL</sequence>
<protein>
    <recommendedName>
        <fullName evidence="3">Sulfur carrier protein FdhD</fullName>
    </recommendedName>
</protein>
<evidence type="ECO:0000313" key="6">
    <source>
        <dbReference type="Proteomes" id="UP000184001"/>
    </source>
</evidence>
<dbReference type="InterPro" id="IPR016193">
    <property type="entry name" value="Cytidine_deaminase-like"/>
</dbReference>
<dbReference type="Proteomes" id="UP001568358">
    <property type="component" value="Unassembled WGS sequence"/>
</dbReference>
<proteinExistence type="inferred from homology"/>
<dbReference type="Pfam" id="PF02634">
    <property type="entry name" value="FdhD-NarQ"/>
    <property type="match status" value="1"/>
</dbReference>
<name>A0A8G2CAB0_9BACT</name>
<accession>A0A8G2CAB0</accession>
<comment type="similarity">
    <text evidence="3">Belongs to the FdhD family.</text>
</comment>
<dbReference type="GO" id="GO:0016783">
    <property type="term" value="F:sulfurtransferase activity"/>
    <property type="evidence" value="ECO:0007669"/>
    <property type="project" value="InterPro"/>
</dbReference>
<evidence type="ECO:0000256" key="3">
    <source>
        <dbReference type="HAMAP-Rule" id="MF_00187"/>
    </source>
</evidence>
<dbReference type="Gene3D" id="3.40.140.10">
    <property type="entry name" value="Cytidine Deaminase, domain 2"/>
    <property type="match status" value="1"/>
</dbReference>
<evidence type="ECO:0000313" key="5">
    <source>
        <dbReference type="EMBL" id="SHJ28510.1"/>
    </source>
</evidence>
<dbReference type="GO" id="GO:0006777">
    <property type="term" value="P:Mo-molybdopterin cofactor biosynthetic process"/>
    <property type="evidence" value="ECO:0007669"/>
    <property type="project" value="UniProtKB-UniRule"/>
</dbReference>
<gene>
    <name evidence="3 4" type="primary">fdhD</name>
    <name evidence="4" type="ORF">AB2Z07_12040</name>
    <name evidence="5" type="ORF">SAMN05660830_02072</name>
</gene>
<feature type="active site" description="Cysteine persulfide intermediate" evidence="3">
    <location>
        <position position="124"/>
    </location>
</feature>